<protein>
    <submittedName>
        <fullName evidence="3">L-arabinose isomerase</fullName>
    </submittedName>
</protein>
<dbReference type="RefSeq" id="WP_114299624.1">
    <property type="nucleotide sequence ID" value="NZ_QPJT01000031.1"/>
</dbReference>
<comment type="caution">
    <text evidence="3">The sequence shown here is derived from an EMBL/GenBank/DDBJ whole genome shotgun (WGS) entry which is preliminary data.</text>
</comment>
<dbReference type="AlphaFoldDB" id="A0A369AKN3"/>
<accession>A0A369AKN3</accession>
<gene>
    <name evidence="3" type="ORF">DFR58_13113</name>
</gene>
<evidence type="ECO:0000313" key="4">
    <source>
        <dbReference type="Proteomes" id="UP000253034"/>
    </source>
</evidence>
<proteinExistence type="predicted"/>
<keyword evidence="2" id="KW-0119">Carbohydrate metabolism</keyword>
<dbReference type="EMBL" id="QPJT01000031">
    <property type="protein sequence ID" value="RCX09969.1"/>
    <property type="molecule type" value="Genomic_DNA"/>
</dbReference>
<sequence>MRPIPKTKAGLLLIATSRFRELGSELPQGGYELRKISEAARYSEELEKFSEVVYPGIVYTRDDMDNAIKLFKCENVDWVFALFLSWTEDFAWVRFLRDMPLVPIFLGCKVRDEISFKDTFEESDFVEFLSAGGLVGSLEASGSVRRFSRPMLVTSIGRFDELMLKAMHFAHAAAVRSSLRGAVFGLLASYNEVMWSTYVDPYNLFMKAGPELRFMSVTTLVKEINSLDTTLLKKTRGILEEKYEVVPGVDEGKLDASVRASLALESIARKAGVSMVVLNDVDPVLLEEVGLRPGFLPCPGTNDISVVPEGDIGGGLAVYILMQLTGKPVNFIEPFHIDIKQDCFAAGHAGPNDYTDPSGRVKIACDVRFAKTSYKHAGAPFAWYVIPPGLKTMLHVSECNGRFKMVCTLVEALPCKHFLVSYSHGMFRPVSGNSEQLFQSLLEIGVTQHYALAEGDLCDRLRYLAQLLDFDFKIL</sequence>
<evidence type="ECO:0000256" key="1">
    <source>
        <dbReference type="ARBA" id="ARBA00023235"/>
    </source>
</evidence>
<reference evidence="3 4" key="1">
    <citation type="submission" date="2018-07" db="EMBL/GenBank/DDBJ databases">
        <title>Genomic Encyclopedia of Type Strains, Phase IV (KMG-IV): sequencing the most valuable type-strain genomes for metagenomic binning, comparative biology and taxonomic classification.</title>
        <authorList>
            <person name="Goeker M."/>
        </authorList>
    </citation>
    <scope>NUCLEOTIDE SEQUENCE [LARGE SCALE GENOMIC DNA]</scope>
    <source>
        <strain evidence="3 4">DSM 27016</strain>
    </source>
</reference>
<evidence type="ECO:0000256" key="2">
    <source>
        <dbReference type="ARBA" id="ARBA00023277"/>
    </source>
</evidence>
<evidence type="ECO:0000313" key="3">
    <source>
        <dbReference type="EMBL" id="RCX09969.1"/>
    </source>
</evidence>
<dbReference type="OrthoDB" id="1857954at2"/>
<dbReference type="InterPro" id="IPR009015">
    <property type="entry name" value="Fucose_isomerase_N/cen_sf"/>
</dbReference>
<keyword evidence="1 3" id="KW-0413">Isomerase</keyword>
<dbReference type="SUPFAM" id="SSF53743">
    <property type="entry name" value="FucI/AraA N-terminal and middle domains"/>
    <property type="match status" value="1"/>
</dbReference>
<organism evidence="3 4">
    <name type="scientific">Anaerobacterium chartisolvens</name>
    <dbReference type="NCBI Taxonomy" id="1297424"/>
    <lineage>
        <taxon>Bacteria</taxon>
        <taxon>Bacillati</taxon>
        <taxon>Bacillota</taxon>
        <taxon>Clostridia</taxon>
        <taxon>Eubacteriales</taxon>
        <taxon>Oscillospiraceae</taxon>
        <taxon>Anaerobacterium</taxon>
    </lineage>
</organism>
<keyword evidence="4" id="KW-1185">Reference proteome</keyword>
<dbReference type="GO" id="GO:0016861">
    <property type="term" value="F:intramolecular oxidoreductase activity, interconverting aldoses and ketoses"/>
    <property type="evidence" value="ECO:0007669"/>
    <property type="project" value="InterPro"/>
</dbReference>
<dbReference type="GO" id="GO:0005737">
    <property type="term" value="C:cytoplasm"/>
    <property type="evidence" value="ECO:0007669"/>
    <property type="project" value="InterPro"/>
</dbReference>
<dbReference type="GO" id="GO:0005996">
    <property type="term" value="P:monosaccharide metabolic process"/>
    <property type="evidence" value="ECO:0007669"/>
    <property type="project" value="InterPro"/>
</dbReference>
<name>A0A369AKN3_9FIRM</name>
<dbReference type="Proteomes" id="UP000253034">
    <property type="component" value="Unassembled WGS sequence"/>
</dbReference>